<name>A0ABN3TD95_9ACTN</name>
<protein>
    <submittedName>
        <fullName evidence="1">Uncharacterized protein</fullName>
    </submittedName>
</protein>
<keyword evidence="2" id="KW-1185">Reference proteome</keyword>
<accession>A0ABN3TD95</accession>
<organism evidence="1 2">
    <name type="scientific">Streptomyces violaceolatus</name>
    <dbReference type="NCBI Taxonomy" id="67378"/>
    <lineage>
        <taxon>Bacteria</taxon>
        <taxon>Bacillati</taxon>
        <taxon>Actinomycetota</taxon>
        <taxon>Actinomycetes</taxon>
        <taxon>Kitasatosporales</taxon>
        <taxon>Streptomycetaceae</taxon>
        <taxon>Streptomyces</taxon>
        <taxon>Streptomyces violaceoruber group</taxon>
    </lineage>
</organism>
<sequence>MLPRQPDTLPGLLVMSSDGSARLEAEDYASESFTRSCPVMGRARFVQEGDTAVATPVYWALQARDWAKGTGCGCSGAENFARRELVLPSGPQWDQAVSTALLGDWIEPLLAGERLDKTVYSRIKTEAHTVHRQLVPLWRRRVRSTRIALLETPIGENLTLLDLVVGDLRIDDLVFESAFDDERINAVLAQLSLTERRVAMAWAHPSIATWTEAARYAGAADPEAFGDRVRRKLKRLGTRYTTRTHAAATTRDGAR</sequence>
<reference evidence="1 2" key="1">
    <citation type="journal article" date="2019" name="Int. J. Syst. Evol. Microbiol.">
        <title>The Global Catalogue of Microorganisms (GCM) 10K type strain sequencing project: providing services to taxonomists for standard genome sequencing and annotation.</title>
        <authorList>
            <consortium name="The Broad Institute Genomics Platform"/>
            <consortium name="The Broad Institute Genome Sequencing Center for Infectious Disease"/>
            <person name="Wu L."/>
            <person name="Ma J."/>
        </authorList>
    </citation>
    <scope>NUCLEOTIDE SEQUENCE [LARGE SCALE GENOMIC DNA]</scope>
    <source>
        <strain evidence="1 2">JCM 4531</strain>
    </source>
</reference>
<comment type="caution">
    <text evidence="1">The sequence shown here is derived from an EMBL/GenBank/DDBJ whole genome shotgun (WGS) entry which is preliminary data.</text>
</comment>
<dbReference type="Proteomes" id="UP001499989">
    <property type="component" value="Unassembled WGS sequence"/>
</dbReference>
<evidence type="ECO:0000313" key="2">
    <source>
        <dbReference type="Proteomes" id="UP001499989"/>
    </source>
</evidence>
<dbReference type="EMBL" id="BAAASK010000029">
    <property type="protein sequence ID" value="GAA2699302.1"/>
    <property type="molecule type" value="Genomic_DNA"/>
</dbReference>
<gene>
    <name evidence="1" type="ORF">GCM10010310_66130</name>
</gene>
<proteinExistence type="predicted"/>
<evidence type="ECO:0000313" key="1">
    <source>
        <dbReference type="EMBL" id="GAA2699302.1"/>
    </source>
</evidence>